<feature type="domain" description="Saposin B-type" evidence="3">
    <location>
        <begin position="86"/>
        <end position="172"/>
    </location>
</feature>
<evidence type="ECO:0000256" key="1">
    <source>
        <dbReference type="ARBA" id="ARBA00023157"/>
    </source>
</evidence>
<organism evidence="4 5">
    <name type="scientific">Conidiobolus coronatus (strain ATCC 28846 / CBS 209.66 / NRRL 28638)</name>
    <name type="common">Delacroixia coronata</name>
    <dbReference type="NCBI Taxonomy" id="796925"/>
    <lineage>
        <taxon>Eukaryota</taxon>
        <taxon>Fungi</taxon>
        <taxon>Fungi incertae sedis</taxon>
        <taxon>Zoopagomycota</taxon>
        <taxon>Entomophthoromycotina</taxon>
        <taxon>Entomophthoromycetes</taxon>
        <taxon>Entomophthorales</taxon>
        <taxon>Ancylistaceae</taxon>
        <taxon>Conidiobolus</taxon>
    </lineage>
</organism>
<keyword evidence="5" id="KW-1185">Reference proteome</keyword>
<sequence>MNIKLWSLVLATLVPSVIAEEQNEDIYLGSNWINADFSDIETVQQWSQLTDEFVNNVKENSTDAVTRSVKFGIVDVISPIFSKVKAKATCKACDLLMSAVHKLTYVPFTRKLLLKGFTAGCKLAGRPNTECEGYVKSYGDAYLDVIHNMDFGKDYIGELACFHLARACPHPEIPDAQWSLPAPKRVGAPKP</sequence>
<keyword evidence="1" id="KW-1015">Disulfide bond</keyword>
<feature type="signal peptide" evidence="2">
    <location>
        <begin position="1"/>
        <end position="19"/>
    </location>
</feature>
<dbReference type="InterPro" id="IPR011001">
    <property type="entry name" value="Saposin-like"/>
</dbReference>
<evidence type="ECO:0000313" key="4">
    <source>
        <dbReference type="EMBL" id="KXN73630.1"/>
    </source>
</evidence>
<protein>
    <recommendedName>
        <fullName evidence="3">Saposin B-type domain-containing protein</fullName>
    </recommendedName>
</protein>
<dbReference type="PROSITE" id="PS50015">
    <property type="entry name" value="SAP_B"/>
    <property type="match status" value="1"/>
</dbReference>
<dbReference type="InterPro" id="IPR008139">
    <property type="entry name" value="SaposinB_dom"/>
</dbReference>
<gene>
    <name evidence="4" type="ORF">CONCODRAFT_3451</name>
</gene>
<evidence type="ECO:0000256" key="2">
    <source>
        <dbReference type="SAM" id="SignalP"/>
    </source>
</evidence>
<dbReference type="OrthoDB" id="282973at2759"/>
<evidence type="ECO:0000259" key="3">
    <source>
        <dbReference type="PROSITE" id="PS50015"/>
    </source>
</evidence>
<dbReference type="AlphaFoldDB" id="A0A137PF64"/>
<dbReference type="Proteomes" id="UP000070444">
    <property type="component" value="Unassembled WGS sequence"/>
</dbReference>
<proteinExistence type="predicted"/>
<evidence type="ECO:0000313" key="5">
    <source>
        <dbReference type="Proteomes" id="UP000070444"/>
    </source>
</evidence>
<reference evidence="4 5" key="1">
    <citation type="journal article" date="2015" name="Genome Biol. Evol.">
        <title>Phylogenomic analyses indicate that early fungi evolved digesting cell walls of algal ancestors of land plants.</title>
        <authorList>
            <person name="Chang Y."/>
            <person name="Wang S."/>
            <person name="Sekimoto S."/>
            <person name="Aerts A.L."/>
            <person name="Choi C."/>
            <person name="Clum A."/>
            <person name="LaButti K.M."/>
            <person name="Lindquist E.A."/>
            <person name="Yee Ngan C."/>
            <person name="Ohm R.A."/>
            <person name="Salamov A.A."/>
            <person name="Grigoriev I.V."/>
            <person name="Spatafora J.W."/>
            <person name="Berbee M.L."/>
        </authorList>
    </citation>
    <scope>NUCLEOTIDE SEQUENCE [LARGE SCALE GENOMIC DNA]</scope>
    <source>
        <strain evidence="4 5">NRRL 28638</strain>
    </source>
</reference>
<feature type="chain" id="PRO_5007294811" description="Saposin B-type domain-containing protein" evidence="2">
    <location>
        <begin position="20"/>
        <end position="191"/>
    </location>
</feature>
<dbReference type="EMBL" id="KQ964434">
    <property type="protein sequence ID" value="KXN73630.1"/>
    <property type="molecule type" value="Genomic_DNA"/>
</dbReference>
<keyword evidence="2" id="KW-0732">Signal</keyword>
<name>A0A137PF64_CONC2</name>
<feature type="non-terminal residue" evidence="4">
    <location>
        <position position="191"/>
    </location>
</feature>
<accession>A0A137PF64</accession>
<dbReference type="SUPFAM" id="SSF47862">
    <property type="entry name" value="Saposin"/>
    <property type="match status" value="1"/>
</dbReference>